<dbReference type="InterPro" id="IPR052558">
    <property type="entry name" value="Siderophore_Hydrolase_D"/>
</dbReference>
<dbReference type="SUPFAM" id="SSF53474">
    <property type="entry name" value="alpha/beta-Hydrolases"/>
    <property type="match status" value="1"/>
</dbReference>
<sequence>MKAVDAEARTLPETSPVLVAGAETFDIEASATGAPYRIFLSTPAAPAPRGGYPVIYLLDANADFALLSETMRRVNQRVSYTNIDPAVIVGIGYPGTSDFEPNRRMLDFTSGPSIDPDVRPDAPFGGAEAFLAFIEADLKPLIARMRAINTTRQILFGHSLGGGFALELLAERPDLFHGWIAVSPSLWWNKDRLLEKYAARKAAPAATLPEAGLRVIVLAGRLEEDIAPWHLTHPDREIFKTRKRRRRMCNNPSELAPVIGDTYPNADVALTIFDGEDHATVLAPAISKAFRFALKPVKAE</sequence>
<evidence type="ECO:0000256" key="1">
    <source>
        <dbReference type="ARBA" id="ARBA00005622"/>
    </source>
</evidence>
<dbReference type="PANTHER" id="PTHR40841:SF2">
    <property type="entry name" value="SIDEROPHORE-DEGRADING ESTERASE (EUROFUNG)"/>
    <property type="match status" value="1"/>
</dbReference>
<proteinExistence type="inferred from homology"/>
<dbReference type="AlphaFoldDB" id="A0A2T5V6J0"/>
<comment type="caution">
    <text evidence="3">The sequence shown here is derived from an EMBL/GenBank/DDBJ whole genome shotgun (WGS) entry which is preliminary data.</text>
</comment>
<evidence type="ECO:0000313" key="3">
    <source>
        <dbReference type="EMBL" id="PTW59374.1"/>
    </source>
</evidence>
<comment type="similarity">
    <text evidence="1">Belongs to the esterase D family.</text>
</comment>
<dbReference type="Gene3D" id="3.40.50.1820">
    <property type="entry name" value="alpha/beta hydrolase"/>
    <property type="match status" value="1"/>
</dbReference>
<organism evidence="3 4">
    <name type="scientific">Breoghania corrubedonensis</name>
    <dbReference type="NCBI Taxonomy" id="665038"/>
    <lineage>
        <taxon>Bacteria</taxon>
        <taxon>Pseudomonadati</taxon>
        <taxon>Pseudomonadota</taxon>
        <taxon>Alphaproteobacteria</taxon>
        <taxon>Hyphomicrobiales</taxon>
        <taxon>Stappiaceae</taxon>
        <taxon>Breoghania</taxon>
    </lineage>
</organism>
<evidence type="ECO:0000313" key="4">
    <source>
        <dbReference type="Proteomes" id="UP000244081"/>
    </source>
</evidence>
<evidence type="ECO:0008006" key="5">
    <source>
        <dbReference type="Google" id="ProtNLM"/>
    </source>
</evidence>
<dbReference type="GO" id="GO:0016788">
    <property type="term" value="F:hydrolase activity, acting on ester bonds"/>
    <property type="evidence" value="ECO:0007669"/>
    <property type="project" value="TreeGrafter"/>
</dbReference>
<evidence type="ECO:0000256" key="2">
    <source>
        <dbReference type="ARBA" id="ARBA00022801"/>
    </source>
</evidence>
<gene>
    <name evidence="3" type="ORF">C8N35_10787</name>
</gene>
<name>A0A2T5V6J0_9HYPH</name>
<dbReference type="EMBL" id="QAYG01000007">
    <property type="protein sequence ID" value="PTW59374.1"/>
    <property type="molecule type" value="Genomic_DNA"/>
</dbReference>
<protein>
    <recommendedName>
        <fullName evidence="5">Esterase</fullName>
    </recommendedName>
</protein>
<keyword evidence="4" id="KW-1185">Reference proteome</keyword>
<keyword evidence="2" id="KW-0378">Hydrolase</keyword>
<dbReference type="RefSeq" id="WP_170122142.1">
    <property type="nucleotide sequence ID" value="NZ_QAYG01000007.1"/>
</dbReference>
<reference evidence="3 4" key="1">
    <citation type="submission" date="2018-04" db="EMBL/GenBank/DDBJ databases">
        <title>Genomic Encyclopedia of Archaeal and Bacterial Type Strains, Phase II (KMG-II): from individual species to whole genera.</title>
        <authorList>
            <person name="Goeker M."/>
        </authorList>
    </citation>
    <scope>NUCLEOTIDE SEQUENCE [LARGE SCALE GENOMIC DNA]</scope>
    <source>
        <strain evidence="3 4">DSM 23382</strain>
    </source>
</reference>
<dbReference type="InterPro" id="IPR029058">
    <property type="entry name" value="AB_hydrolase_fold"/>
</dbReference>
<dbReference type="InterPro" id="IPR000801">
    <property type="entry name" value="Esterase-like"/>
</dbReference>
<dbReference type="Proteomes" id="UP000244081">
    <property type="component" value="Unassembled WGS sequence"/>
</dbReference>
<dbReference type="Pfam" id="PF00756">
    <property type="entry name" value="Esterase"/>
    <property type="match status" value="1"/>
</dbReference>
<accession>A0A2T5V6J0</accession>
<dbReference type="PANTHER" id="PTHR40841">
    <property type="entry name" value="SIDEROPHORE TRIACETYLFUSARININE C ESTERASE"/>
    <property type="match status" value="1"/>
</dbReference>